<comment type="caution">
    <text evidence="1">The sequence shown here is derived from an EMBL/GenBank/DDBJ whole genome shotgun (WGS) entry which is preliminary data.</text>
</comment>
<dbReference type="AlphaFoldDB" id="A0AAX2RR43"/>
<dbReference type="RefSeq" id="WP_134256242.1">
    <property type="nucleotide sequence ID" value="NZ_SNSG01000013.1"/>
</dbReference>
<evidence type="ECO:0000313" key="2">
    <source>
        <dbReference type="Proteomes" id="UP000298234"/>
    </source>
</evidence>
<organism evidence="1 2">
    <name type="scientific">Burkholderia cepacia</name>
    <name type="common">Pseudomonas cepacia</name>
    <dbReference type="NCBI Taxonomy" id="292"/>
    <lineage>
        <taxon>Bacteria</taxon>
        <taxon>Pseudomonadati</taxon>
        <taxon>Pseudomonadota</taxon>
        <taxon>Betaproteobacteria</taxon>
        <taxon>Burkholderiales</taxon>
        <taxon>Burkholderiaceae</taxon>
        <taxon>Burkholderia</taxon>
        <taxon>Burkholderia cepacia complex</taxon>
    </lineage>
</organism>
<dbReference type="Proteomes" id="UP000298234">
    <property type="component" value="Unassembled WGS sequence"/>
</dbReference>
<evidence type="ECO:0000313" key="1">
    <source>
        <dbReference type="EMBL" id="TEU47525.1"/>
    </source>
</evidence>
<proteinExistence type="predicted"/>
<protein>
    <submittedName>
        <fullName evidence="1">Uncharacterized protein</fullName>
    </submittedName>
</protein>
<accession>A0AAX2RR43</accession>
<sequence length="161" mass="16398">MKLIKVKLAETGRRVQSAWYGVLVRTDSFCDQYGHLLGRAAVGVQILAVGALLMGHSHPALADSYNGYTGGGNTLATFFAGIKNNIIVPGLEYGTYGAYAAGVAAVGSALFDGWQLTKGRANGDVTVGKALAKGVLVGPGLGILGVLCNTGAETLKQSAGA</sequence>
<reference evidence="1 2" key="1">
    <citation type="submission" date="2019-03" db="EMBL/GenBank/DDBJ databases">
        <title>Burkholderia cepacia outbreak.</title>
        <authorList>
            <person name="Farzana R."/>
            <person name="Walsh T.R."/>
        </authorList>
    </citation>
    <scope>NUCLEOTIDE SEQUENCE [LARGE SCALE GENOMIC DNA]</scope>
    <source>
        <strain evidence="2">d13</strain>
    </source>
</reference>
<dbReference type="EMBL" id="SNSQ01000016">
    <property type="protein sequence ID" value="TEU47525.1"/>
    <property type="molecule type" value="Genomic_DNA"/>
</dbReference>
<gene>
    <name evidence="1" type="ORF">E3D37_16095</name>
</gene>
<name>A0AAX2RR43_BURCE</name>